<dbReference type="InterPro" id="IPR050789">
    <property type="entry name" value="Diverse_Enzym_Activities"/>
</dbReference>
<gene>
    <name evidence="2" type="ORF">ACFSJT_03575</name>
</gene>
<dbReference type="RefSeq" id="WP_378318826.1">
    <property type="nucleotide sequence ID" value="NZ_JBHUHY010000002.1"/>
</dbReference>
<dbReference type="SUPFAM" id="SSF49344">
    <property type="entry name" value="CBD9-like"/>
    <property type="match status" value="1"/>
</dbReference>
<dbReference type="SUPFAM" id="SSF56601">
    <property type="entry name" value="beta-lactamase/transpeptidase-like"/>
    <property type="match status" value="1"/>
</dbReference>
<organism evidence="2 3">
    <name type="scientific">Aquimarina celericrescens</name>
    <dbReference type="NCBI Taxonomy" id="1964542"/>
    <lineage>
        <taxon>Bacteria</taxon>
        <taxon>Pseudomonadati</taxon>
        <taxon>Bacteroidota</taxon>
        <taxon>Flavobacteriia</taxon>
        <taxon>Flavobacteriales</taxon>
        <taxon>Flavobacteriaceae</taxon>
        <taxon>Aquimarina</taxon>
    </lineage>
</organism>
<proteinExistence type="predicted"/>
<reference evidence="3" key="1">
    <citation type="journal article" date="2019" name="Int. J. Syst. Evol. Microbiol.">
        <title>The Global Catalogue of Microorganisms (GCM) 10K type strain sequencing project: providing services to taxonomists for standard genome sequencing and annotation.</title>
        <authorList>
            <consortium name="The Broad Institute Genomics Platform"/>
            <consortium name="The Broad Institute Genome Sequencing Center for Infectious Disease"/>
            <person name="Wu L."/>
            <person name="Ma J."/>
        </authorList>
    </citation>
    <scope>NUCLEOTIDE SEQUENCE [LARGE SCALE GENOMIC DNA]</scope>
    <source>
        <strain evidence="3">DT92</strain>
    </source>
</reference>
<dbReference type="EMBL" id="JBHUHY010000002">
    <property type="protein sequence ID" value="MFD2185858.1"/>
    <property type="molecule type" value="Genomic_DNA"/>
</dbReference>
<dbReference type="Proteomes" id="UP001597344">
    <property type="component" value="Unassembled WGS sequence"/>
</dbReference>
<dbReference type="Gene3D" id="2.60.40.1190">
    <property type="match status" value="1"/>
</dbReference>
<dbReference type="InterPro" id="IPR012338">
    <property type="entry name" value="Beta-lactam/transpept-like"/>
</dbReference>
<protein>
    <submittedName>
        <fullName evidence="2">Serine hydrolase</fullName>
    </submittedName>
</protein>
<sequence length="699" mass="79066">MQLFNSSISLKCFATSFFMALFIASPILSNARISEKHSNIIDIISNGAIAFAYPMSNIKIDGDTSDWPKNLTKYSINKLPYGRGPKDQNDFNAYFHVGYNTSEQSLYILVIVTDDSYVVDTSEESDWNTQDTFNFYVDLEHSPDGSGIDLYQYGENYKDTNNQSISWDPSKTKTNWNNIEIVSKRKGTTTIYECKVKGNNKLAVNKTIGIDYVFIDKDVDDAEGDNSFIAWGNGGGKSSGPGRLGDVILMKEKKNSATITGQLRWKNDTLKKFPNKIRFTNIDHPMLWTQVVIDSIGNYKTELPFGEYSVSLANSIIYLDRDIIKINKENVETKITVDAKTKKESYDLELVKKANPNLIGEKGILKDFDPQKPEAIDNFIKTYQDYYEIPGVSLALIKNGKMMYHKTYGVKNTFTKEEVDENTLFEAASITKPVFGFAVMRLVERGLIDLDKPLHQYLPFEEIAHDERYQLITARHVLTHKTGFPNWAYMNEDGKIDIKFTPGTKYGYSGEGFEYLKRVVAHITQKDINDLLKDEVLLPLGLENTYFSKNDYLAKVVANGHFDSMPTQVSLPEEPGMAWSMHTEAKAFSNFLLGLSDKKGLKSETYKELFTTQTEIPKGDNDPVPDEYKNYFGLSISIQKSPFGLAFGHGGNNGDFKCLALMYQDLDMGFVVFTNSNTGDQLNDDLVEYLITGKRSKNK</sequence>
<dbReference type="Gene3D" id="3.40.710.10">
    <property type="entry name" value="DD-peptidase/beta-lactamase superfamily"/>
    <property type="match status" value="1"/>
</dbReference>
<evidence type="ECO:0000259" key="1">
    <source>
        <dbReference type="Pfam" id="PF00144"/>
    </source>
</evidence>
<dbReference type="PANTHER" id="PTHR43283">
    <property type="entry name" value="BETA-LACTAMASE-RELATED"/>
    <property type="match status" value="1"/>
</dbReference>
<dbReference type="GO" id="GO:0016787">
    <property type="term" value="F:hydrolase activity"/>
    <property type="evidence" value="ECO:0007669"/>
    <property type="project" value="UniProtKB-KW"/>
</dbReference>
<keyword evidence="3" id="KW-1185">Reference proteome</keyword>
<feature type="domain" description="Beta-lactamase-related" evidence="1">
    <location>
        <begin position="376"/>
        <end position="681"/>
    </location>
</feature>
<accession>A0ABW5AS88</accession>
<evidence type="ECO:0000313" key="3">
    <source>
        <dbReference type="Proteomes" id="UP001597344"/>
    </source>
</evidence>
<evidence type="ECO:0000313" key="2">
    <source>
        <dbReference type="EMBL" id="MFD2185858.1"/>
    </source>
</evidence>
<dbReference type="Pfam" id="PF00144">
    <property type="entry name" value="Beta-lactamase"/>
    <property type="match status" value="1"/>
</dbReference>
<keyword evidence="2" id="KW-0378">Hydrolase</keyword>
<comment type="caution">
    <text evidence="2">The sequence shown here is derived from an EMBL/GenBank/DDBJ whole genome shotgun (WGS) entry which is preliminary data.</text>
</comment>
<dbReference type="PANTHER" id="PTHR43283:SF18">
    <property type="match status" value="1"/>
</dbReference>
<dbReference type="InterPro" id="IPR001466">
    <property type="entry name" value="Beta-lactam-related"/>
</dbReference>
<name>A0ABW5AS88_9FLAO</name>